<accession>A0A1G7ZW67</accession>
<dbReference type="RefSeq" id="WP_091256585.1">
    <property type="nucleotide sequence ID" value="NZ_FNDB01000004.1"/>
</dbReference>
<dbReference type="SUPFAM" id="SSF51658">
    <property type="entry name" value="Xylose isomerase-like"/>
    <property type="match status" value="1"/>
</dbReference>
<evidence type="ECO:0000259" key="2">
    <source>
        <dbReference type="Pfam" id="PF01261"/>
    </source>
</evidence>
<dbReference type="Proteomes" id="UP000199274">
    <property type="component" value="Unassembled WGS sequence"/>
</dbReference>
<dbReference type="PANTHER" id="PTHR12110:SF41">
    <property type="entry name" value="INOSOSE DEHYDRATASE"/>
    <property type="match status" value="1"/>
</dbReference>
<keyword evidence="3" id="KW-0413">Isomerase</keyword>
<organism evidence="3 4">
    <name type="scientific">Flavobacterium omnivorum</name>
    <dbReference type="NCBI Taxonomy" id="178355"/>
    <lineage>
        <taxon>Bacteria</taxon>
        <taxon>Pseudomonadati</taxon>
        <taxon>Bacteroidota</taxon>
        <taxon>Flavobacteriia</taxon>
        <taxon>Flavobacteriales</taxon>
        <taxon>Flavobacteriaceae</taxon>
        <taxon>Flavobacterium</taxon>
    </lineage>
</organism>
<dbReference type="InterPro" id="IPR036237">
    <property type="entry name" value="Xyl_isomerase-like_sf"/>
</dbReference>
<dbReference type="STRING" id="178355.SAMN04488062_104222"/>
<evidence type="ECO:0000256" key="1">
    <source>
        <dbReference type="SAM" id="SignalP"/>
    </source>
</evidence>
<dbReference type="Gene3D" id="3.20.20.150">
    <property type="entry name" value="Divalent-metal-dependent TIM barrel enzymes"/>
    <property type="match status" value="1"/>
</dbReference>
<gene>
    <name evidence="3" type="ORF">SAMN04488062_104222</name>
</gene>
<feature type="domain" description="Xylose isomerase-like TIM barrel" evidence="2">
    <location>
        <begin position="53"/>
        <end position="288"/>
    </location>
</feature>
<evidence type="ECO:0000313" key="3">
    <source>
        <dbReference type="EMBL" id="SDH12837.1"/>
    </source>
</evidence>
<evidence type="ECO:0000313" key="4">
    <source>
        <dbReference type="Proteomes" id="UP000199274"/>
    </source>
</evidence>
<dbReference type="InterPro" id="IPR050312">
    <property type="entry name" value="IolE/XylAMocC-like"/>
</dbReference>
<dbReference type="OrthoDB" id="9798407at2"/>
<dbReference type="Pfam" id="PF01261">
    <property type="entry name" value="AP_endonuc_2"/>
    <property type="match status" value="1"/>
</dbReference>
<dbReference type="GO" id="GO:0016853">
    <property type="term" value="F:isomerase activity"/>
    <property type="evidence" value="ECO:0007669"/>
    <property type="project" value="UniProtKB-KW"/>
</dbReference>
<reference evidence="4" key="1">
    <citation type="submission" date="2016-10" db="EMBL/GenBank/DDBJ databases">
        <authorList>
            <person name="Varghese N."/>
            <person name="Submissions S."/>
        </authorList>
    </citation>
    <scope>NUCLEOTIDE SEQUENCE [LARGE SCALE GENOMIC DNA]</scope>
    <source>
        <strain evidence="4">CGMCC 1.2747</strain>
    </source>
</reference>
<feature type="chain" id="PRO_5011546169" evidence="1">
    <location>
        <begin position="26"/>
        <end position="291"/>
    </location>
</feature>
<dbReference type="PANTHER" id="PTHR12110">
    <property type="entry name" value="HYDROXYPYRUVATE ISOMERASE"/>
    <property type="match status" value="1"/>
</dbReference>
<keyword evidence="4" id="KW-1185">Reference proteome</keyword>
<keyword evidence="1" id="KW-0732">Signal</keyword>
<name>A0A1G7ZW67_9FLAO</name>
<feature type="signal peptide" evidence="1">
    <location>
        <begin position="1"/>
        <end position="25"/>
    </location>
</feature>
<dbReference type="EMBL" id="FNDB01000004">
    <property type="protein sequence ID" value="SDH12837.1"/>
    <property type="molecule type" value="Genomic_DNA"/>
</dbReference>
<dbReference type="InterPro" id="IPR013022">
    <property type="entry name" value="Xyl_isomerase-like_TIM-brl"/>
</dbReference>
<dbReference type="AlphaFoldDB" id="A0A1G7ZW67"/>
<sequence length="291" mass="32815">MIKRREFLINTGLALGALAIAPSFAFDSKKKAIGIQLWTLRDTLPKDVKGVLSQVAKAGFCEVETFGYSADKGFFGTSVRDFKMILDDNDLKATSNHFDFNSMIKDGSTNLVQNYIETANLLGSEYVTVPYIVSELRGTTGDAYKKLALQINKVGELCKAGGLKLAYHNHDFEFTKFGSTNGYEILLNETDKNLVDFELDLYWVVRSGNDPLQLFKKYPGRFKMWHVKDMDKVNPDWNAEIGTGTINFKSIFAEAKLSGMKRFFLEHESNYKPNPIESAATSFNYIKKNLI</sequence>
<proteinExistence type="predicted"/>
<protein>
    <submittedName>
        <fullName evidence="3">Sugar phosphate isomerase/epimerase</fullName>
    </submittedName>
</protein>